<name>A0AAV4KAM5_9DEIO</name>
<feature type="compositionally biased region" description="Basic and acidic residues" evidence="1">
    <location>
        <begin position="237"/>
        <end position="247"/>
    </location>
</feature>
<evidence type="ECO:0000313" key="5">
    <source>
        <dbReference type="Proteomes" id="UP000652720"/>
    </source>
</evidence>
<reference evidence="4" key="3">
    <citation type="journal article" date="2019" name="Int. J. Syst. Evol. Microbiol.">
        <title>The Global Catalogue of Microorganisms (GCM) 10K type strain sequencing project: providing services to taxonomists for standard genome sequencing and annotation.</title>
        <authorList>
            <consortium name="The Broad Institute Genomics Platform"/>
            <consortium name="The Broad Institute Genome Sequencing Center for Infectious Disease"/>
            <person name="Wu L."/>
            <person name="Ma J."/>
        </authorList>
    </citation>
    <scope>NUCLEOTIDE SEQUENCE [LARGE SCALE GENOMIC DNA]</scope>
    <source>
        <strain evidence="4">CGMCC 1.8884</strain>
    </source>
</reference>
<reference evidence="2" key="2">
    <citation type="journal article" date="2014" name="Int. J. Syst. Evol. Microbiol.">
        <title>Complete genome sequence of Corynebacterium casei LMG S-19264T (=DSM 44701T), isolated from a smear-ripened cheese.</title>
        <authorList>
            <consortium name="US DOE Joint Genome Institute (JGI-PGF)"/>
            <person name="Walter F."/>
            <person name="Albersmeier A."/>
            <person name="Kalinowski J."/>
            <person name="Ruckert C."/>
        </authorList>
    </citation>
    <scope>NUCLEOTIDE SEQUENCE</scope>
    <source>
        <strain evidence="2">CGMCC 1.8885</strain>
    </source>
</reference>
<reference evidence="3" key="1">
    <citation type="journal article" date="2014" name="Int. J. Syst. Evol. Microbiol.">
        <title>Complete genome of a new Firmicutes species belonging to the dominant human colonic microbiota ('Ruminococcus bicirculans') reveals two chromosomes and a selective capacity to utilize plant glucans.</title>
        <authorList>
            <consortium name="NISC Comparative Sequencing Program"/>
            <person name="Wegmann U."/>
            <person name="Louis P."/>
            <person name="Goesmann A."/>
            <person name="Henrissat B."/>
            <person name="Duncan S.H."/>
            <person name="Flint H.J."/>
        </authorList>
    </citation>
    <scope>NUCLEOTIDE SEQUENCE</scope>
    <source>
        <strain evidence="3">CGMCC 1.8884</strain>
    </source>
</reference>
<evidence type="ECO:0000313" key="2">
    <source>
        <dbReference type="EMBL" id="GGI84647.1"/>
    </source>
</evidence>
<protein>
    <recommendedName>
        <fullName evidence="6">Zinc chelation protein SecC</fullName>
    </recommendedName>
</protein>
<reference evidence="2" key="4">
    <citation type="submission" date="2023-08" db="EMBL/GenBank/DDBJ databases">
        <authorList>
            <person name="Sun Q."/>
            <person name="Zhou Y."/>
        </authorList>
    </citation>
    <scope>NUCLEOTIDE SEQUENCE</scope>
    <source>
        <strain evidence="3">CGMCC 1.8884</strain>
        <strain evidence="2">CGMCC 1.8885</strain>
    </source>
</reference>
<dbReference type="Pfam" id="PF02810">
    <property type="entry name" value="SEC-C"/>
    <property type="match status" value="1"/>
</dbReference>
<dbReference type="EMBL" id="BMLZ01000017">
    <property type="protein sequence ID" value="GGP29868.1"/>
    <property type="molecule type" value="Genomic_DNA"/>
</dbReference>
<dbReference type="AlphaFoldDB" id="A0AAV4KAM5"/>
<evidence type="ECO:0008006" key="6">
    <source>
        <dbReference type="Google" id="ProtNLM"/>
    </source>
</evidence>
<sequence length="272" mass="30306">MTRKQKTSEERLEAKLERLKDFTPHSPPERVAALTEVAARHGRSLTYWDGVVYGLVFSLCPDAEVLLEVLELQQEPPELQAEVRAYAASIWARLDVSDSEQFDASVDPELVGTEALFVEWLRGFAFTLRLNPEPLRALSSPMTTQVVGEEALRSMMLVLSFADMPQERQQTPEWQELQETQRGALASLDEAEPEGLAQVLQLMLMDVDTFYGFSALLEQFNVNPALLGQGGRAGLEPLRREGRKIRPNEPCPCGSGKKYKKCHGAPGADPLP</sequence>
<keyword evidence="4" id="KW-1185">Reference proteome</keyword>
<dbReference type="RefSeq" id="WP_017871961.1">
    <property type="nucleotide sequence ID" value="NZ_BMLZ01000017.1"/>
</dbReference>
<dbReference type="EMBL" id="BMMA01000017">
    <property type="protein sequence ID" value="GGI84647.1"/>
    <property type="molecule type" value="Genomic_DNA"/>
</dbReference>
<dbReference type="Proteomes" id="UP000630135">
    <property type="component" value="Unassembled WGS sequence"/>
</dbReference>
<dbReference type="Proteomes" id="UP000652720">
    <property type="component" value="Unassembled WGS sequence"/>
</dbReference>
<evidence type="ECO:0000313" key="4">
    <source>
        <dbReference type="Proteomes" id="UP000630135"/>
    </source>
</evidence>
<evidence type="ECO:0000313" key="3">
    <source>
        <dbReference type="EMBL" id="GGP29868.1"/>
    </source>
</evidence>
<gene>
    <name evidence="3" type="ORF">GCM10008021_15190</name>
    <name evidence="2" type="ORF">GCM10010914_18800</name>
</gene>
<proteinExistence type="predicted"/>
<dbReference type="SUPFAM" id="SSF103642">
    <property type="entry name" value="Sec-C motif"/>
    <property type="match status" value="1"/>
</dbReference>
<evidence type="ECO:0000256" key="1">
    <source>
        <dbReference type="SAM" id="MobiDB-lite"/>
    </source>
</evidence>
<dbReference type="GeneID" id="59166127"/>
<accession>A0AAV4KAM5</accession>
<organism evidence="2 5">
    <name type="scientific">Deinococcus wulumuqiensis</name>
    <dbReference type="NCBI Taxonomy" id="980427"/>
    <lineage>
        <taxon>Bacteria</taxon>
        <taxon>Thermotogati</taxon>
        <taxon>Deinococcota</taxon>
        <taxon>Deinococci</taxon>
        <taxon>Deinococcales</taxon>
        <taxon>Deinococcaceae</taxon>
        <taxon>Deinococcus</taxon>
    </lineage>
</organism>
<dbReference type="Gene3D" id="3.10.450.50">
    <property type="match status" value="1"/>
</dbReference>
<comment type="caution">
    <text evidence="2">The sequence shown here is derived from an EMBL/GenBank/DDBJ whole genome shotgun (WGS) entry which is preliminary data.</text>
</comment>
<dbReference type="InterPro" id="IPR004027">
    <property type="entry name" value="SEC_C_motif"/>
</dbReference>
<feature type="region of interest" description="Disordered" evidence="1">
    <location>
        <begin position="237"/>
        <end position="272"/>
    </location>
</feature>